<accession>A0A8S3YI44</accession>
<dbReference type="PANTHER" id="PTHR11412">
    <property type="entry name" value="MACROGLOBULIN / COMPLEMENT"/>
    <property type="match status" value="1"/>
</dbReference>
<evidence type="ECO:0000259" key="4">
    <source>
        <dbReference type="SMART" id="SM01359"/>
    </source>
</evidence>
<dbReference type="InterPro" id="IPR041555">
    <property type="entry name" value="MG3"/>
</dbReference>
<organism evidence="6 7">
    <name type="scientific">Candidula unifasciata</name>
    <dbReference type="NCBI Taxonomy" id="100452"/>
    <lineage>
        <taxon>Eukaryota</taxon>
        <taxon>Metazoa</taxon>
        <taxon>Spiralia</taxon>
        <taxon>Lophotrochozoa</taxon>
        <taxon>Mollusca</taxon>
        <taxon>Gastropoda</taxon>
        <taxon>Heterobranchia</taxon>
        <taxon>Euthyneura</taxon>
        <taxon>Panpulmonata</taxon>
        <taxon>Eupulmonata</taxon>
        <taxon>Stylommatophora</taxon>
        <taxon>Helicina</taxon>
        <taxon>Helicoidea</taxon>
        <taxon>Geomitridae</taxon>
        <taxon>Candidula</taxon>
    </lineage>
</organism>
<dbReference type="SUPFAM" id="SSF48239">
    <property type="entry name" value="Terpenoid cyclases/Protein prenyltransferases"/>
    <property type="match status" value="1"/>
</dbReference>
<dbReference type="InterPro" id="IPR002890">
    <property type="entry name" value="MG2"/>
</dbReference>
<dbReference type="InterPro" id="IPR013783">
    <property type="entry name" value="Ig-like_fold"/>
</dbReference>
<feature type="domain" description="Alpha-2-macroglobulin bait region" evidence="4">
    <location>
        <begin position="390"/>
        <end position="540"/>
    </location>
</feature>
<dbReference type="Gene3D" id="2.60.40.10">
    <property type="entry name" value="Immunoglobulins"/>
    <property type="match status" value="2"/>
</dbReference>
<evidence type="ECO:0000256" key="1">
    <source>
        <dbReference type="ARBA" id="ARBA00004613"/>
    </source>
</evidence>
<feature type="non-terminal residue" evidence="6">
    <location>
        <position position="1139"/>
    </location>
</feature>
<dbReference type="EMBL" id="CAJHNH020000087">
    <property type="protein sequence ID" value="CAG5115195.1"/>
    <property type="molecule type" value="Genomic_DNA"/>
</dbReference>
<dbReference type="InterPro" id="IPR050473">
    <property type="entry name" value="A2M/Complement_sys"/>
</dbReference>
<reference evidence="6" key="1">
    <citation type="submission" date="2021-04" db="EMBL/GenBank/DDBJ databases">
        <authorList>
            <consortium name="Molecular Ecology Group"/>
        </authorList>
    </citation>
    <scope>NUCLEOTIDE SEQUENCE</scope>
</reference>
<dbReference type="OrthoDB" id="6359008at2759"/>
<evidence type="ECO:0000256" key="2">
    <source>
        <dbReference type="ARBA" id="ARBA00022525"/>
    </source>
</evidence>
<dbReference type="AlphaFoldDB" id="A0A8S3YI44"/>
<feature type="domain" description="Alpha-2-macroglobulin" evidence="5">
    <location>
        <begin position="706"/>
        <end position="796"/>
    </location>
</feature>
<proteinExistence type="predicted"/>
<gene>
    <name evidence="6" type="ORF">CUNI_LOCUS753</name>
</gene>
<dbReference type="Gene3D" id="2.20.130.20">
    <property type="match status" value="1"/>
</dbReference>
<dbReference type="InterPro" id="IPR008930">
    <property type="entry name" value="Terpenoid_cyclase/PrenylTrfase"/>
</dbReference>
<dbReference type="Gene3D" id="6.20.50.160">
    <property type="match status" value="1"/>
</dbReference>
<protein>
    <recommendedName>
        <fullName evidence="8">Anaphylatoxin-like domain-containing protein</fullName>
    </recommendedName>
</protein>
<dbReference type="Pfam" id="PF17791">
    <property type="entry name" value="MG3"/>
    <property type="match status" value="1"/>
</dbReference>
<dbReference type="Pfam" id="PF01835">
    <property type="entry name" value="MG2"/>
    <property type="match status" value="1"/>
</dbReference>
<dbReference type="InterPro" id="IPR011625">
    <property type="entry name" value="A2M_N_BRD"/>
</dbReference>
<keyword evidence="2" id="KW-0964">Secreted</keyword>
<comment type="subcellular location">
    <subcellularLocation>
        <location evidence="1">Secreted</location>
    </subcellularLocation>
</comment>
<dbReference type="SMART" id="SM01360">
    <property type="entry name" value="A2M"/>
    <property type="match status" value="1"/>
</dbReference>
<keyword evidence="7" id="KW-1185">Reference proteome</keyword>
<dbReference type="InterPro" id="IPR011626">
    <property type="entry name" value="Alpha-macroglobulin_TED"/>
</dbReference>
<dbReference type="GO" id="GO:0004866">
    <property type="term" value="F:endopeptidase inhibitor activity"/>
    <property type="evidence" value="ECO:0007669"/>
    <property type="project" value="InterPro"/>
</dbReference>
<dbReference type="Gene3D" id="2.60.40.1940">
    <property type="match status" value="1"/>
</dbReference>
<dbReference type="Pfam" id="PF07703">
    <property type="entry name" value="A2M_BRD"/>
    <property type="match status" value="1"/>
</dbReference>
<comment type="caution">
    <text evidence="6">The sequence shown here is derived from an EMBL/GenBank/DDBJ whole genome shotgun (WGS) entry which is preliminary data.</text>
</comment>
<dbReference type="Gene3D" id="1.50.10.20">
    <property type="match status" value="1"/>
</dbReference>
<dbReference type="PANTHER" id="PTHR11412:SF166">
    <property type="entry name" value="NTR DOMAIN-CONTAINING PROTEIN"/>
    <property type="match status" value="1"/>
</dbReference>
<keyword evidence="3" id="KW-1015">Disulfide bond</keyword>
<evidence type="ECO:0000256" key="3">
    <source>
        <dbReference type="ARBA" id="ARBA00023157"/>
    </source>
</evidence>
<dbReference type="InterPro" id="IPR019742">
    <property type="entry name" value="MacrogloblnA2_CS"/>
</dbReference>
<evidence type="ECO:0000313" key="6">
    <source>
        <dbReference type="EMBL" id="CAG5115195.1"/>
    </source>
</evidence>
<dbReference type="SMART" id="SM01419">
    <property type="entry name" value="Thiol-ester_cl"/>
    <property type="match status" value="1"/>
</dbReference>
<dbReference type="Pfam" id="PF00207">
    <property type="entry name" value="A2M"/>
    <property type="match status" value="1"/>
</dbReference>
<dbReference type="FunFam" id="2.60.40.10:FF:000155">
    <property type="entry name" value="complement C3 isoform X1"/>
    <property type="match status" value="1"/>
</dbReference>
<name>A0A8S3YI44_9EUPU</name>
<dbReference type="PROSITE" id="PS00477">
    <property type="entry name" value="ALPHA_2_MACROGLOBULIN"/>
    <property type="match status" value="1"/>
</dbReference>
<dbReference type="GO" id="GO:0005615">
    <property type="term" value="C:extracellular space"/>
    <property type="evidence" value="ECO:0007669"/>
    <property type="project" value="InterPro"/>
</dbReference>
<dbReference type="InterPro" id="IPR001599">
    <property type="entry name" value="Macroglobln_a2"/>
</dbReference>
<evidence type="ECO:0000259" key="5">
    <source>
        <dbReference type="SMART" id="SM01360"/>
    </source>
</evidence>
<dbReference type="Pfam" id="PF17789">
    <property type="entry name" value="MG4"/>
    <property type="match status" value="1"/>
</dbReference>
<dbReference type="InterPro" id="IPR047565">
    <property type="entry name" value="Alpha-macroglob_thiol-ester_cl"/>
</dbReference>
<dbReference type="Gene3D" id="2.60.40.1930">
    <property type="match status" value="3"/>
</dbReference>
<dbReference type="InterPro" id="IPR040839">
    <property type="entry name" value="MG4"/>
</dbReference>
<dbReference type="Pfam" id="PF07678">
    <property type="entry name" value="TED_complement"/>
    <property type="match status" value="1"/>
</dbReference>
<evidence type="ECO:0000313" key="7">
    <source>
        <dbReference type="Proteomes" id="UP000678393"/>
    </source>
</evidence>
<dbReference type="SMART" id="SM01359">
    <property type="entry name" value="A2M_N_2"/>
    <property type="match status" value="1"/>
</dbReference>
<dbReference type="Proteomes" id="UP000678393">
    <property type="component" value="Unassembled WGS sequence"/>
</dbReference>
<sequence length="1139" mass="126947">MAKVAVGVSDIKERTATSTFVYLVVETVGHKPYFQKEAQLLVNESPGYIFIQTDKPIYTPDQAVYTRVMTLNEHFRPVSWPVQLDIQNPDGMTISRKVIDSTNMLANDIIKIPENPVYGNWTVTAKFTNGVSYVLYANVLKSSRTFVIMYILLPVFSVSFHIPEEKKVVLLSQTLFNLAIGAKYTYGKPVKGHVSVTFGLLWHGHVFTVGKRRNLQLNDTGFTECSISTEELRLPVQSVWFPNGGKLHLQASVTEAASGRTEKGEDVSVVFSDHLYVVKFTRSSKFFKPGLPYVLEIDVFKANGEYGSHLPLNVECKADTRTVLPATYWTSELGLRTDARGKLAVHYHIPGSAKSLLFKVTPTFAAKEETSSSDYFISVGPFFSPSSVYLHIHAALTDVESRGEMPKVGDQLTVTTRYTNADDIHTVNLVVIARGQIVWQVSTRNIQGNLTTFHFKLTQEMTPGARILAFSVLGNQQGSEVVSDSVWIDVLPQCDGEVSVHHEDDRRTVFRPGDIGTVTFSGPPNTVIGVIAVDSAVYHLKNSTLTRQSVFQQIRDHDRGCGCGSGRDTGKIFQNAGLTVLTNAGLEMETKLVEGCLDKAVRKKRSLESEKQIKEVCCLEGLKVYNATLAMCYELSRVLKKTLISDLCAKEFFACCRDTAKGTVTLDVAGRFKKFEDRVAEELELTFEEEILETANIPVRSNFPESWWFEEYNLGPEGKADVDFVLPDSITTWSIQTLGMSQETGLCVAPPMEIPTFSSFFVHLDLPYSATRLEQVEIRATVYNYMHRKLRVNVVLQSMDGICYSGQPGQKTEAVKLEIEPNDAASAYFPIIPLEIGDFPIRVMAVSSWGRDAVEKTLRVEGEGLEKIHTISVMLDPSGKRFLRSGSSNHSFSVKNEVRVEEKRQSVELDLNLPQEVIPDTDSCTVHAMGVAELLRMPTGCGEQNLIYLAPNVYVTRYLRSTRRLSAVIEKKATILIRQGVARQMTFRKPDASYATWPHADSSTWLTAFAMKTLCQAEHYITIDHNQTCESFHWIAQQQNLDGSFKEETWVTHREMLGGINGDVSHAAYILTALLECACQGENQKEIIDRSQGYIEANIGQTDRPLAVALSAYALTLAGSPHSDTLVKRLMSMAKSSTR</sequence>
<evidence type="ECO:0008006" key="8">
    <source>
        <dbReference type="Google" id="ProtNLM"/>
    </source>
</evidence>